<keyword evidence="4" id="KW-1185">Reference proteome</keyword>
<comment type="caution">
    <text evidence="3">The sequence shown here is derived from an EMBL/GenBank/DDBJ whole genome shotgun (WGS) entry which is preliminary data.</text>
</comment>
<proteinExistence type="predicted"/>
<dbReference type="Proteomes" id="UP001596512">
    <property type="component" value="Unassembled WGS sequence"/>
</dbReference>
<dbReference type="EMBL" id="JBHTEY010000004">
    <property type="protein sequence ID" value="MFC7618011.1"/>
    <property type="molecule type" value="Genomic_DNA"/>
</dbReference>
<organism evidence="3 4">
    <name type="scientific">Actinokineospora soli</name>
    <dbReference type="NCBI Taxonomy" id="1048753"/>
    <lineage>
        <taxon>Bacteria</taxon>
        <taxon>Bacillati</taxon>
        <taxon>Actinomycetota</taxon>
        <taxon>Actinomycetes</taxon>
        <taxon>Pseudonocardiales</taxon>
        <taxon>Pseudonocardiaceae</taxon>
        <taxon>Actinokineospora</taxon>
    </lineage>
</organism>
<dbReference type="PROSITE" id="PS51257">
    <property type="entry name" value="PROKAR_LIPOPROTEIN"/>
    <property type="match status" value="1"/>
</dbReference>
<feature type="signal peptide" evidence="2">
    <location>
        <begin position="1"/>
        <end position="19"/>
    </location>
</feature>
<evidence type="ECO:0000313" key="4">
    <source>
        <dbReference type="Proteomes" id="UP001596512"/>
    </source>
</evidence>
<keyword evidence="2" id="KW-0732">Signal</keyword>
<name>A0ABW2TXH1_9PSEU</name>
<evidence type="ECO:0000256" key="1">
    <source>
        <dbReference type="SAM" id="MobiDB-lite"/>
    </source>
</evidence>
<sequence>MIRIMVCGVIAASLVGCTATPPAGQTPSTTSQTTTGAASGPGQRNIDWAGRICEVAAKELPVFRAEPRVDWTTTDTARSDLVAYLDGLAKAARRMVDGWTAAGSPELPDGDLIAMNIVGNMDVAADLLEQARDEIAAAKGQAALEAALADVEEDLSRIGNLDPGAFVADHPLAVEAFNTARPCRDLAKARS</sequence>
<feature type="chain" id="PRO_5045732502" evidence="2">
    <location>
        <begin position="20"/>
        <end position="191"/>
    </location>
</feature>
<accession>A0ABW2TXH1</accession>
<feature type="region of interest" description="Disordered" evidence="1">
    <location>
        <begin position="21"/>
        <end position="43"/>
    </location>
</feature>
<gene>
    <name evidence="3" type="ORF">ACFQV2_36090</name>
</gene>
<protein>
    <submittedName>
        <fullName evidence="3">Uncharacterized protein</fullName>
    </submittedName>
</protein>
<evidence type="ECO:0000313" key="3">
    <source>
        <dbReference type="EMBL" id="MFC7618011.1"/>
    </source>
</evidence>
<reference evidence="4" key="1">
    <citation type="journal article" date="2019" name="Int. J. Syst. Evol. Microbiol.">
        <title>The Global Catalogue of Microorganisms (GCM) 10K type strain sequencing project: providing services to taxonomists for standard genome sequencing and annotation.</title>
        <authorList>
            <consortium name="The Broad Institute Genomics Platform"/>
            <consortium name="The Broad Institute Genome Sequencing Center for Infectious Disease"/>
            <person name="Wu L."/>
            <person name="Ma J."/>
        </authorList>
    </citation>
    <scope>NUCLEOTIDE SEQUENCE [LARGE SCALE GENOMIC DNA]</scope>
    <source>
        <strain evidence="4">JCM 17695</strain>
    </source>
</reference>
<evidence type="ECO:0000256" key="2">
    <source>
        <dbReference type="SAM" id="SignalP"/>
    </source>
</evidence>